<dbReference type="Gene3D" id="3.20.20.300">
    <property type="entry name" value="Glycoside hydrolase, family 3, N-terminal domain"/>
    <property type="match status" value="2"/>
</dbReference>
<protein>
    <submittedName>
        <fullName evidence="4">Glycosyl hydrolase</fullName>
    </submittedName>
</protein>
<dbReference type="InterPro" id="IPR001764">
    <property type="entry name" value="Glyco_hydro_3_N"/>
</dbReference>
<keyword evidence="5" id="KW-1185">Reference proteome</keyword>
<dbReference type="SUPFAM" id="SSF52279">
    <property type="entry name" value="Beta-D-glucan exohydrolase, C-terminal domain"/>
    <property type="match status" value="1"/>
</dbReference>
<name>A0A2W5WTE4_9MICO</name>
<dbReference type="PANTHER" id="PTHR42715">
    <property type="entry name" value="BETA-GLUCOSIDASE"/>
    <property type="match status" value="1"/>
</dbReference>
<dbReference type="SUPFAM" id="SSF51445">
    <property type="entry name" value="(Trans)glycosidases"/>
    <property type="match status" value="1"/>
</dbReference>
<sequence length="805" mass="85298">MTHPMTPLEKAALLSGATTFETRALAHAGIRSLFLSDGPHGIRKQVGASDHLGIAESAPATCFPTAASVANSWDLDLARRIGEALGAEADAQGVDVVLGPGLNIKRSPLCGRNFEYFSEDPHLSGRLAAAYVRGIQSRGVAACPKHFAANSQELRRMTSDSVVDERTLREIYLTGFEIVVREAAPWAVMSSYNKVNGTYAHENPFLLQQVLRDEWGFDGAVVSDWGGGNDPVAAVRAGGTLEMPSPGLDSARRIVAAMADGELAEADVDARVAEMVRLAERVGSRSGTPADADAHHRLAREAAAASAVLLKNDDAVLPLAPGTRVAVVGDFARTPRYQGAGSSLVNPTRLPSALDALAGTDLTEVGFAQGFVRGGAPDPALVDQAVRLAHEAEVVLLYLGLDEVSESEGQDRSHLRLPDAQVRLLEALAGTGTPVVVVLSAGSVVEMPWLGHCRALVHGYLGGQAGAEGVLDVVTGAVTPAGRLAETYPVRLESTPAHRYHPSDADTAEYREGLFVGYRYYTSAGVPVRFPFGFGLSYTTFDYADLEVREDGVTFTVTNTGAVAGAEVPQLYVGRAGSDGVHRPVRELRGFAKVHLAPGESSRVSIPFDDTTFRHFSTASGRWEVEGGTWQVMVAASAEDVRLQADHVVTGTGPAVAGEPGLPHYRAADVTDVPDEEFAVLLGRDLPPAQAPGRSLRLNDPLGAMRRARSPLARAAHAVLARLIARSSAKGKPDLNLLFLYGMPFRAIAKMTNGRVSLQMAEAVLTIVNGRFLRGTGALVSAAVRSARAERRARAELAAPTRSEP</sequence>
<dbReference type="GO" id="GO:0005975">
    <property type="term" value="P:carbohydrate metabolic process"/>
    <property type="evidence" value="ECO:0007669"/>
    <property type="project" value="InterPro"/>
</dbReference>
<dbReference type="InterPro" id="IPR002772">
    <property type="entry name" value="Glyco_hydro_3_C"/>
</dbReference>
<dbReference type="InterPro" id="IPR036881">
    <property type="entry name" value="Glyco_hydro_3_C_sf"/>
</dbReference>
<dbReference type="Pfam" id="PF14310">
    <property type="entry name" value="Fn3-like"/>
    <property type="match status" value="1"/>
</dbReference>
<dbReference type="Pfam" id="PF01915">
    <property type="entry name" value="Glyco_hydro_3_C"/>
    <property type="match status" value="1"/>
</dbReference>
<dbReference type="InterPro" id="IPR050288">
    <property type="entry name" value="Cellulose_deg_GH3"/>
</dbReference>
<dbReference type="InterPro" id="IPR036962">
    <property type="entry name" value="Glyco_hydro_3_N_sf"/>
</dbReference>
<dbReference type="SMART" id="SM01217">
    <property type="entry name" value="Fn3_like"/>
    <property type="match status" value="1"/>
</dbReference>
<dbReference type="GO" id="GO:0004553">
    <property type="term" value="F:hydrolase activity, hydrolyzing O-glycosyl compounds"/>
    <property type="evidence" value="ECO:0007669"/>
    <property type="project" value="InterPro"/>
</dbReference>
<dbReference type="InterPro" id="IPR013783">
    <property type="entry name" value="Ig-like_fold"/>
</dbReference>
<organism evidence="4 5">
    <name type="scientific">Xylanimonas oleitrophica</name>
    <dbReference type="NCBI Taxonomy" id="2607479"/>
    <lineage>
        <taxon>Bacteria</taxon>
        <taxon>Bacillati</taxon>
        <taxon>Actinomycetota</taxon>
        <taxon>Actinomycetes</taxon>
        <taxon>Micrococcales</taxon>
        <taxon>Promicromonosporaceae</taxon>
        <taxon>Xylanimonas</taxon>
    </lineage>
</organism>
<dbReference type="InterPro" id="IPR017853">
    <property type="entry name" value="GH"/>
</dbReference>
<feature type="domain" description="Fibronectin type III-like" evidence="3">
    <location>
        <begin position="567"/>
        <end position="638"/>
    </location>
</feature>
<proteinExistence type="inferred from homology"/>
<evidence type="ECO:0000313" key="4">
    <source>
        <dbReference type="EMBL" id="PZR53863.1"/>
    </source>
</evidence>
<dbReference type="PANTHER" id="PTHR42715:SF10">
    <property type="entry name" value="BETA-GLUCOSIDASE"/>
    <property type="match status" value="1"/>
</dbReference>
<comment type="similarity">
    <text evidence="1">Belongs to the glycosyl hydrolase 3 family.</text>
</comment>
<reference evidence="4 5" key="1">
    <citation type="submission" date="2018-06" db="EMBL/GenBank/DDBJ databases">
        <title>Whole genome sequencing of a novel hydrocarbon degrading bacterial strain, PW21 isolated from oil contaminated produced water sample.</title>
        <authorList>
            <person name="Nagkirti P."/>
            <person name="Shaikh A."/>
            <person name="Gowdaman V."/>
            <person name="Engineer A.E."/>
            <person name="Dagar S."/>
            <person name="Dhakephalkar P.K."/>
        </authorList>
    </citation>
    <scope>NUCLEOTIDE SEQUENCE [LARGE SCALE GENOMIC DNA]</scope>
    <source>
        <strain evidence="4 5">PW21</strain>
    </source>
</reference>
<evidence type="ECO:0000259" key="3">
    <source>
        <dbReference type="SMART" id="SM01217"/>
    </source>
</evidence>
<dbReference type="Proteomes" id="UP000248783">
    <property type="component" value="Unassembled WGS sequence"/>
</dbReference>
<evidence type="ECO:0000313" key="5">
    <source>
        <dbReference type="Proteomes" id="UP000248783"/>
    </source>
</evidence>
<dbReference type="Pfam" id="PF00933">
    <property type="entry name" value="Glyco_hydro_3"/>
    <property type="match status" value="1"/>
</dbReference>
<keyword evidence="2 4" id="KW-0378">Hydrolase</keyword>
<dbReference type="InterPro" id="IPR026891">
    <property type="entry name" value="Fn3-like"/>
</dbReference>
<dbReference type="AlphaFoldDB" id="A0A2W5WTE4"/>
<dbReference type="EMBL" id="QKWH01000003">
    <property type="protein sequence ID" value="PZR53863.1"/>
    <property type="molecule type" value="Genomic_DNA"/>
</dbReference>
<dbReference type="Gene3D" id="2.60.40.10">
    <property type="entry name" value="Immunoglobulins"/>
    <property type="match status" value="1"/>
</dbReference>
<evidence type="ECO:0000256" key="1">
    <source>
        <dbReference type="ARBA" id="ARBA00005336"/>
    </source>
</evidence>
<gene>
    <name evidence="4" type="ORF">DNL40_07090</name>
</gene>
<evidence type="ECO:0000256" key="2">
    <source>
        <dbReference type="ARBA" id="ARBA00022801"/>
    </source>
</evidence>
<accession>A0A2W5WTE4</accession>
<dbReference type="Gene3D" id="3.40.50.1700">
    <property type="entry name" value="Glycoside hydrolase family 3 C-terminal domain"/>
    <property type="match status" value="2"/>
</dbReference>
<dbReference type="RefSeq" id="WP_111250530.1">
    <property type="nucleotide sequence ID" value="NZ_QKWH01000003.1"/>
</dbReference>
<comment type="caution">
    <text evidence="4">The sequence shown here is derived from an EMBL/GenBank/DDBJ whole genome shotgun (WGS) entry which is preliminary data.</text>
</comment>
<dbReference type="PRINTS" id="PR00133">
    <property type="entry name" value="GLHYDRLASE3"/>
</dbReference>